<dbReference type="OrthoDB" id="1108117at2759"/>
<dbReference type="InterPro" id="IPR025558">
    <property type="entry name" value="DUF4283"/>
</dbReference>
<dbReference type="InterPro" id="IPR036691">
    <property type="entry name" value="Endo/exonu/phosph_ase_sf"/>
</dbReference>
<evidence type="ECO:0000259" key="2">
    <source>
        <dbReference type="Pfam" id="PF14111"/>
    </source>
</evidence>
<reference evidence="3 4" key="1">
    <citation type="submission" date="2020-02" db="EMBL/GenBank/DDBJ databases">
        <authorList>
            <person name="Ma Q."/>
            <person name="Huang Y."/>
            <person name="Song X."/>
            <person name="Pei D."/>
        </authorList>
    </citation>
    <scope>NUCLEOTIDE SEQUENCE [LARGE SCALE GENOMIC DNA]</scope>
    <source>
        <strain evidence="3">Sxm20200214</strain>
        <tissue evidence="3">Leaf</tissue>
    </source>
</reference>
<dbReference type="Pfam" id="PF14111">
    <property type="entry name" value="DUF4283"/>
    <property type="match status" value="1"/>
</dbReference>
<feature type="domain" description="DUF4283" evidence="2">
    <location>
        <begin position="118"/>
        <end position="201"/>
    </location>
</feature>
<feature type="compositionally biased region" description="Polar residues" evidence="1">
    <location>
        <begin position="495"/>
        <end position="505"/>
    </location>
</feature>
<comment type="caution">
    <text evidence="3">The sequence shown here is derived from an EMBL/GenBank/DDBJ whole genome shotgun (WGS) entry which is preliminary data.</text>
</comment>
<feature type="compositionally biased region" description="Polar residues" evidence="1">
    <location>
        <begin position="384"/>
        <end position="398"/>
    </location>
</feature>
<dbReference type="EMBL" id="JAAMPC010000010">
    <property type="protein sequence ID" value="KAG2289945.1"/>
    <property type="molecule type" value="Genomic_DNA"/>
</dbReference>
<protein>
    <recommendedName>
        <fullName evidence="2">DUF4283 domain-containing protein</fullName>
    </recommendedName>
</protein>
<dbReference type="PANTHER" id="PTHR31286">
    <property type="entry name" value="GLYCINE-RICH CELL WALL STRUCTURAL PROTEIN 1.8-LIKE"/>
    <property type="match status" value="1"/>
</dbReference>
<sequence>MYEVSLSDPPPVPPDLLFLLPLQPSSQPRQILNLVEQQPGVSHSVHPSSSACHYVSSPIPVQNKPNSPAPVPTSTSKLWASKVKSSFQPLTKIASPTYSDDGIPSILAPESITLVSSNLWKDHLVAFFHGTPPSTTKIFADLNPIWGTAGRISVKNHSNRTVLIHIPCPIIRQWALDIALWHSGNCSFTLSAWSPSLNLTPMKLDYAPLWVLFKKVPPELWSLQGFSTIASGVGFPVFSEFPDLKPYSNGVIKLRVVVELAKKKPSTVRITDKLGNAVFVSVEFPKYPPKCSKCKEFGHLELRCPSALSKFTAKRGHFLPNPVAALPYSQTQQELSSPSGELVGVANVLETGGGSLLKESACPAIEKSSIPSLIPATEGFPASKNLSRTKSLPSSSQNSVTLSSKPRSSSLSREWIRVGSGSSSKQSVIQVPRPQTQTQVVPLTTEQLIEEEELIKSAQAIIRLRLAAIDNNPSAFPTALSRKNARKKHRQKLKQLSDTSTVKIGSSSSSSHFGLASDEQAPVGLNGNTRKSSISDWIKINKPSIGAFLETHVQQPFLQGVLSSVVPGWRYDSNYSAEADNGRIIVVWDPALSVITYFKSPQLMLCGIYNPSTSQSFTAAFVYARNLSEERRSLWSMILEFSSSSPLCNSPWIILGDFNQVTTVSEIYSLSEPIMNLQGMEEFNKCMEDSGIFDLSFRGCEFTWTNKSVSNPKARKLDRALINEAWLEAYPDSYAFFDAPGSSDHSPCLVHLSNELTARKSRFIFFSMFTSHPQYGDLLRAAWSSEISANSPMHSLYSRLKQVKLMCKGLNRSSFSQIQLRTKEAFSHLEEIQTAVLTSPTVELFVEEEAARSAWLFLAAAEESFFRQKSRVRWLSFGDANTRVFHNSVKANLLRNVVHYLRDISDEKIYDPTILKSMVRSLNAILNVLRAFQSTSGLGLNISKSCLFLDGNNRGTLKAMADSFGLSLGSLPVKYLGLPLMPHRLRQTDYQPLIDKILARITSLIWLLFAGTGSLWVAWIKKNIISGRLLWTADFQVTGSWIWRRLMKLRDIARPYLSCQVRSGSTVLFWHDNWTGLGPLISLIGVNGPRITGIRNLSTVSQAIAGGAWSIPRGRNPIILMLKASLPPLPPEINPDLDDIFLWRNSFDSPPAFWNLAFSQSTFTPPNTFENVLSWVRIATSNQKLRSICKMVFQATVYLLWRERNTRLHKAVSRPVSVLLKEMNLLLRAKLYGLDQIASPIVPSNRPRAPSYLHLWFENFQP</sequence>
<dbReference type="PANTHER" id="PTHR31286:SF181">
    <property type="entry name" value="ZINC KNUCKLE (CCHC-TYPE) FAMILY PROTEIN"/>
    <property type="match status" value="1"/>
</dbReference>
<dbReference type="AlphaFoldDB" id="A0A8X7RNF1"/>
<dbReference type="Gene3D" id="3.60.10.10">
    <property type="entry name" value="Endonuclease/exonuclease/phosphatase"/>
    <property type="match status" value="1"/>
</dbReference>
<evidence type="ECO:0000256" key="1">
    <source>
        <dbReference type="SAM" id="MobiDB-lite"/>
    </source>
</evidence>
<name>A0A8X7RNF1_BRACI</name>
<evidence type="ECO:0000313" key="4">
    <source>
        <dbReference type="Proteomes" id="UP000886595"/>
    </source>
</evidence>
<proteinExistence type="predicted"/>
<accession>A0A8X7RNF1</accession>
<feature type="region of interest" description="Disordered" evidence="1">
    <location>
        <begin position="384"/>
        <end position="406"/>
    </location>
</feature>
<gene>
    <name evidence="3" type="ORF">Bca52824_049549</name>
</gene>
<keyword evidence="4" id="KW-1185">Reference proteome</keyword>
<dbReference type="SUPFAM" id="SSF56219">
    <property type="entry name" value="DNase I-like"/>
    <property type="match status" value="1"/>
</dbReference>
<feature type="region of interest" description="Disordered" evidence="1">
    <location>
        <begin position="495"/>
        <end position="526"/>
    </location>
</feature>
<dbReference type="Proteomes" id="UP000886595">
    <property type="component" value="Unassembled WGS sequence"/>
</dbReference>
<evidence type="ECO:0000313" key="3">
    <source>
        <dbReference type="EMBL" id="KAG2289945.1"/>
    </source>
</evidence>
<dbReference type="InterPro" id="IPR040256">
    <property type="entry name" value="At4g02000-like"/>
</dbReference>
<organism evidence="3 4">
    <name type="scientific">Brassica carinata</name>
    <name type="common">Ethiopian mustard</name>
    <name type="synonym">Abyssinian cabbage</name>
    <dbReference type="NCBI Taxonomy" id="52824"/>
    <lineage>
        <taxon>Eukaryota</taxon>
        <taxon>Viridiplantae</taxon>
        <taxon>Streptophyta</taxon>
        <taxon>Embryophyta</taxon>
        <taxon>Tracheophyta</taxon>
        <taxon>Spermatophyta</taxon>
        <taxon>Magnoliopsida</taxon>
        <taxon>eudicotyledons</taxon>
        <taxon>Gunneridae</taxon>
        <taxon>Pentapetalae</taxon>
        <taxon>rosids</taxon>
        <taxon>malvids</taxon>
        <taxon>Brassicales</taxon>
        <taxon>Brassicaceae</taxon>
        <taxon>Brassiceae</taxon>
        <taxon>Brassica</taxon>
    </lineage>
</organism>